<protein>
    <recommendedName>
        <fullName evidence="1">FAR1 domain-containing protein</fullName>
    </recommendedName>
</protein>
<name>A0ABD2ZUG1_9GENT</name>
<feature type="domain" description="FAR1" evidence="1">
    <location>
        <begin position="20"/>
        <end position="109"/>
    </location>
</feature>
<dbReference type="EMBL" id="JBJUIK010000007">
    <property type="protein sequence ID" value="KAL3521820.1"/>
    <property type="molecule type" value="Genomic_DNA"/>
</dbReference>
<dbReference type="AlphaFoldDB" id="A0ABD2ZUG1"/>
<evidence type="ECO:0000313" key="2">
    <source>
        <dbReference type="EMBL" id="KAL3521820.1"/>
    </source>
</evidence>
<keyword evidence="3" id="KW-1185">Reference proteome</keyword>
<evidence type="ECO:0000313" key="3">
    <source>
        <dbReference type="Proteomes" id="UP001630127"/>
    </source>
</evidence>
<dbReference type="PANTHER" id="PTHR46328">
    <property type="entry name" value="FAR-RED IMPAIRED RESPONSIVE (FAR1) FAMILY PROTEIN-RELATED"/>
    <property type="match status" value="1"/>
</dbReference>
<dbReference type="Proteomes" id="UP001630127">
    <property type="component" value="Unassembled WGS sequence"/>
</dbReference>
<sequence length="118" mass="14181">MDYNQVMSMTFDTVEDAEFFYIIYARAMGFGVRKSDMKFYEDGSARYRKWYCCKQGEREDRWLNMENRKRQPKAITRVNCNACFRIKYDKSIEKFVVTEFSREHTHPLASPSAVPFLR</sequence>
<comment type="caution">
    <text evidence="2">The sequence shown here is derived from an EMBL/GenBank/DDBJ whole genome shotgun (WGS) entry which is preliminary data.</text>
</comment>
<gene>
    <name evidence="2" type="ORF">ACH5RR_014654</name>
</gene>
<dbReference type="InterPro" id="IPR004330">
    <property type="entry name" value="FAR1_DNA_bnd_dom"/>
</dbReference>
<proteinExistence type="predicted"/>
<evidence type="ECO:0000259" key="1">
    <source>
        <dbReference type="Pfam" id="PF03101"/>
    </source>
</evidence>
<organism evidence="2 3">
    <name type="scientific">Cinchona calisaya</name>
    <dbReference type="NCBI Taxonomy" id="153742"/>
    <lineage>
        <taxon>Eukaryota</taxon>
        <taxon>Viridiplantae</taxon>
        <taxon>Streptophyta</taxon>
        <taxon>Embryophyta</taxon>
        <taxon>Tracheophyta</taxon>
        <taxon>Spermatophyta</taxon>
        <taxon>Magnoliopsida</taxon>
        <taxon>eudicotyledons</taxon>
        <taxon>Gunneridae</taxon>
        <taxon>Pentapetalae</taxon>
        <taxon>asterids</taxon>
        <taxon>lamiids</taxon>
        <taxon>Gentianales</taxon>
        <taxon>Rubiaceae</taxon>
        <taxon>Cinchonoideae</taxon>
        <taxon>Cinchoneae</taxon>
        <taxon>Cinchona</taxon>
    </lineage>
</organism>
<dbReference type="Pfam" id="PF03101">
    <property type="entry name" value="FAR1"/>
    <property type="match status" value="1"/>
</dbReference>
<reference evidence="2 3" key="1">
    <citation type="submission" date="2024-11" db="EMBL/GenBank/DDBJ databases">
        <title>A near-complete genome assembly of Cinchona calisaya.</title>
        <authorList>
            <person name="Lian D.C."/>
            <person name="Zhao X.W."/>
            <person name="Wei L."/>
        </authorList>
    </citation>
    <scope>NUCLEOTIDE SEQUENCE [LARGE SCALE GENOMIC DNA]</scope>
    <source>
        <tissue evidence="2">Nenye</tissue>
    </source>
</reference>
<accession>A0ABD2ZUG1</accession>